<feature type="signal peptide" evidence="3">
    <location>
        <begin position="1"/>
        <end position="23"/>
    </location>
</feature>
<dbReference type="SUPFAM" id="SSF50969">
    <property type="entry name" value="YVTN repeat-like/Quinoprotein amine dehydrogenase"/>
    <property type="match status" value="1"/>
</dbReference>
<evidence type="ECO:0000313" key="4">
    <source>
        <dbReference type="EMBL" id="MFC3998540.1"/>
    </source>
</evidence>
<gene>
    <name evidence="4" type="ORF">ACFOVU_21625</name>
</gene>
<name>A0ABV8FR23_9ACTN</name>
<evidence type="ECO:0000256" key="1">
    <source>
        <dbReference type="SAM" id="MobiDB-lite"/>
    </source>
</evidence>
<dbReference type="RefSeq" id="WP_378536493.1">
    <property type="nucleotide sequence ID" value="NZ_JBHSBH010000013.1"/>
</dbReference>
<feature type="transmembrane region" description="Helical" evidence="2">
    <location>
        <begin position="332"/>
        <end position="351"/>
    </location>
</feature>
<evidence type="ECO:0000256" key="3">
    <source>
        <dbReference type="SAM" id="SignalP"/>
    </source>
</evidence>
<proteinExistence type="predicted"/>
<dbReference type="EMBL" id="JBHSBH010000013">
    <property type="protein sequence ID" value="MFC3998540.1"/>
    <property type="molecule type" value="Genomic_DNA"/>
</dbReference>
<keyword evidence="2" id="KW-0812">Transmembrane</keyword>
<keyword evidence="2" id="KW-1133">Transmembrane helix</keyword>
<feature type="compositionally biased region" description="Low complexity" evidence="1">
    <location>
        <begin position="303"/>
        <end position="313"/>
    </location>
</feature>
<protein>
    <recommendedName>
        <fullName evidence="6">WD40 repeat domain-containing protein</fullName>
    </recommendedName>
</protein>
<keyword evidence="5" id="KW-1185">Reference proteome</keyword>
<reference evidence="5" key="1">
    <citation type="journal article" date="2019" name="Int. J. Syst. Evol. Microbiol.">
        <title>The Global Catalogue of Microorganisms (GCM) 10K type strain sequencing project: providing services to taxonomists for standard genome sequencing and annotation.</title>
        <authorList>
            <consortium name="The Broad Institute Genomics Platform"/>
            <consortium name="The Broad Institute Genome Sequencing Center for Infectious Disease"/>
            <person name="Wu L."/>
            <person name="Ma J."/>
        </authorList>
    </citation>
    <scope>NUCLEOTIDE SEQUENCE [LARGE SCALE GENOMIC DNA]</scope>
    <source>
        <strain evidence="5">TBRC 1826</strain>
    </source>
</reference>
<evidence type="ECO:0008006" key="6">
    <source>
        <dbReference type="Google" id="ProtNLM"/>
    </source>
</evidence>
<feature type="chain" id="PRO_5045730878" description="WD40 repeat domain-containing protein" evidence="3">
    <location>
        <begin position="24"/>
        <end position="354"/>
    </location>
</feature>
<keyword evidence="2" id="KW-0472">Membrane</keyword>
<sequence length="354" mass="36375">MRTGTVIALSSALAVLPAVPAAAEPSPSTDPGPALPEGSEVRFHIEDPRILESSGMAASRLHDGVYWTHNDSGDYGPVLYAVDETGATVATITLTGAGVEARDWEAVSVGTDDNGAPAVYVGDIGDNFQGGWPSVRVYRFTEPDVLTDATVDATTYTFTYEDGGRDAEAMMVDPDDGRLYIISKEVAGGVYAAPAELDPEGTNTLTRIDSAPLFATDAAFAPDGRHYAIRTYWSATVYDAADGVPGRGVDRLNLPDLDQGESMTFSHDGSALMVGTEGERSPVWRIPLPDTVAAGEDGGDGDGSAAEPGADTGDGAGADDDAAATGGGPSPLLWTGVGLAVVLIAGIALLVRAA</sequence>
<evidence type="ECO:0000313" key="5">
    <source>
        <dbReference type="Proteomes" id="UP001595847"/>
    </source>
</evidence>
<dbReference type="InterPro" id="IPR011044">
    <property type="entry name" value="Quino_amine_DH_bsu"/>
</dbReference>
<dbReference type="Proteomes" id="UP001595847">
    <property type="component" value="Unassembled WGS sequence"/>
</dbReference>
<evidence type="ECO:0000256" key="2">
    <source>
        <dbReference type="SAM" id="Phobius"/>
    </source>
</evidence>
<organism evidence="4 5">
    <name type="scientific">Nocardiopsis sediminis</name>
    <dbReference type="NCBI Taxonomy" id="1778267"/>
    <lineage>
        <taxon>Bacteria</taxon>
        <taxon>Bacillati</taxon>
        <taxon>Actinomycetota</taxon>
        <taxon>Actinomycetes</taxon>
        <taxon>Streptosporangiales</taxon>
        <taxon>Nocardiopsidaceae</taxon>
        <taxon>Nocardiopsis</taxon>
    </lineage>
</organism>
<keyword evidence="3" id="KW-0732">Signal</keyword>
<feature type="region of interest" description="Disordered" evidence="1">
    <location>
        <begin position="289"/>
        <end position="324"/>
    </location>
</feature>
<dbReference type="InterPro" id="IPR011042">
    <property type="entry name" value="6-blade_b-propeller_TolB-like"/>
</dbReference>
<comment type="caution">
    <text evidence="4">The sequence shown here is derived from an EMBL/GenBank/DDBJ whole genome shotgun (WGS) entry which is preliminary data.</text>
</comment>
<accession>A0ABV8FR23</accession>
<dbReference type="Gene3D" id="2.120.10.30">
    <property type="entry name" value="TolB, C-terminal domain"/>
    <property type="match status" value="1"/>
</dbReference>